<dbReference type="GO" id="GO:0008999">
    <property type="term" value="F:protein-N-terminal-alanine acetyltransferase activity"/>
    <property type="evidence" value="ECO:0007669"/>
    <property type="project" value="TreeGrafter"/>
</dbReference>
<name>A0AAD3YLV1_AERHY</name>
<dbReference type="Proteomes" id="UP000859505">
    <property type="component" value="Unassembled WGS sequence"/>
</dbReference>
<dbReference type="Pfam" id="PF13302">
    <property type="entry name" value="Acetyltransf_3"/>
    <property type="match status" value="1"/>
</dbReference>
<dbReference type="PROSITE" id="PS51186">
    <property type="entry name" value="GNAT"/>
    <property type="match status" value="1"/>
</dbReference>
<dbReference type="GO" id="GO:1990189">
    <property type="term" value="F:protein N-terminal-serine acetyltransferase activity"/>
    <property type="evidence" value="ECO:0007669"/>
    <property type="project" value="TreeGrafter"/>
</dbReference>
<dbReference type="InterPro" id="IPR051908">
    <property type="entry name" value="Ribosomal_N-acetyltransferase"/>
</dbReference>
<dbReference type="EMBL" id="DACTUL010000035">
    <property type="protein sequence ID" value="HAT6345816.1"/>
    <property type="molecule type" value="Genomic_DNA"/>
</dbReference>
<reference evidence="2" key="1">
    <citation type="journal article" date="2018" name="Genome Biol.">
        <title>SKESA: strategic k-mer extension for scrupulous assemblies.</title>
        <authorList>
            <person name="Souvorov A."/>
            <person name="Agarwala R."/>
            <person name="Lipman D.J."/>
        </authorList>
    </citation>
    <scope>NUCLEOTIDE SEQUENCE</scope>
    <source>
        <strain evidence="2">OLC2673_Aeromonas</strain>
    </source>
</reference>
<dbReference type="InterPro" id="IPR016181">
    <property type="entry name" value="Acyl_CoA_acyltransferase"/>
</dbReference>
<organism evidence="2 3">
    <name type="scientific">Aeromonas hydrophila</name>
    <dbReference type="NCBI Taxonomy" id="644"/>
    <lineage>
        <taxon>Bacteria</taxon>
        <taxon>Pseudomonadati</taxon>
        <taxon>Pseudomonadota</taxon>
        <taxon>Gammaproteobacteria</taxon>
        <taxon>Aeromonadales</taxon>
        <taxon>Aeromonadaceae</taxon>
        <taxon>Aeromonas</taxon>
    </lineage>
</organism>
<evidence type="ECO:0000313" key="2">
    <source>
        <dbReference type="EMBL" id="HAT6345816.1"/>
    </source>
</evidence>
<gene>
    <name evidence="2" type="ORF">JAJ28_003603</name>
</gene>
<dbReference type="GO" id="GO:0005737">
    <property type="term" value="C:cytoplasm"/>
    <property type="evidence" value="ECO:0007669"/>
    <property type="project" value="TreeGrafter"/>
</dbReference>
<sequence>MTFQPLANASLIIRPFEASDADEFVRAAHESIETVGSWMSWCTPSFNREQALAWFAACDQDRAAGRAYDMGIFCGATGQLLGGAGINQLSPHHRYGNIGYWVRQSHQGQGIARQAVALLRDFGFQQLGLFRLEIVMGVDNTASEAVAIAAGATFECRARNRIFLYGQPMDANVYTLITAD</sequence>
<evidence type="ECO:0000259" key="1">
    <source>
        <dbReference type="PROSITE" id="PS51186"/>
    </source>
</evidence>
<feature type="domain" description="N-acetyltransferase" evidence="1">
    <location>
        <begin position="11"/>
        <end position="170"/>
    </location>
</feature>
<reference evidence="2" key="2">
    <citation type="submission" date="2020-01" db="EMBL/GenBank/DDBJ databases">
        <authorList>
            <consortium name="NCBI Pathogen Detection Project"/>
        </authorList>
    </citation>
    <scope>NUCLEOTIDE SEQUENCE</scope>
    <source>
        <strain evidence="2">OLC2673_Aeromonas</strain>
    </source>
</reference>
<evidence type="ECO:0000313" key="3">
    <source>
        <dbReference type="Proteomes" id="UP000859505"/>
    </source>
</evidence>
<protein>
    <submittedName>
        <fullName evidence="2">GNAT family N-acetyltransferase</fullName>
    </submittedName>
</protein>
<dbReference type="AlphaFoldDB" id="A0AAD3YLV1"/>
<dbReference type="PANTHER" id="PTHR43441:SF10">
    <property type="entry name" value="ACETYLTRANSFERASE"/>
    <property type="match status" value="1"/>
</dbReference>
<accession>A0AAD3YLV1</accession>
<dbReference type="SUPFAM" id="SSF55729">
    <property type="entry name" value="Acyl-CoA N-acyltransferases (Nat)"/>
    <property type="match status" value="1"/>
</dbReference>
<dbReference type="InterPro" id="IPR000182">
    <property type="entry name" value="GNAT_dom"/>
</dbReference>
<comment type="caution">
    <text evidence="2">The sequence shown here is derived from an EMBL/GenBank/DDBJ whole genome shotgun (WGS) entry which is preliminary data.</text>
</comment>
<dbReference type="CDD" id="cd04301">
    <property type="entry name" value="NAT_SF"/>
    <property type="match status" value="1"/>
</dbReference>
<dbReference type="PANTHER" id="PTHR43441">
    <property type="entry name" value="RIBOSOMAL-PROTEIN-SERINE ACETYLTRANSFERASE"/>
    <property type="match status" value="1"/>
</dbReference>
<dbReference type="Gene3D" id="3.40.630.30">
    <property type="match status" value="1"/>
</dbReference>
<proteinExistence type="predicted"/>